<evidence type="ECO:0000256" key="1">
    <source>
        <dbReference type="SAM" id="MobiDB-lite"/>
    </source>
</evidence>
<dbReference type="RefSeq" id="WP_255265390.1">
    <property type="nucleotide sequence ID" value="NZ_JFHR01000001.1"/>
</dbReference>
<comment type="caution">
    <text evidence="2">The sequence shown here is derived from an EMBL/GenBank/DDBJ whole genome shotgun (WGS) entry which is preliminary data.</text>
</comment>
<sequence length="168" mass="17958">MTEQIAPPWGTDWKPTPPPIPTEPRGPGNPAWRDADGNGVSGNPRGRPPGRPDRRLLATQQMLDEMRNIVAVLVGKALEGDTNACAIVMQKVLPSVKAQAEKVQFDLDTSAPISEQVSAVLDGVAQGQLAPDVARLIIDSIKSLADVRATEELEARIAALEEARDARA</sequence>
<dbReference type="EMBL" id="JFHR01000001">
    <property type="protein sequence ID" value="KEQ55489.1"/>
    <property type="molecule type" value="Genomic_DNA"/>
</dbReference>
<organism evidence="2 3">
    <name type="scientific">Sphingobium chlorophenolicum</name>
    <dbReference type="NCBI Taxonomy" id="46429"/>
    <lineage>
        <taxon>Bacteria</taxon>
        <taxon>Pseudomonadati</taxon>
        <taxon>Pseudomonadota</taxon>
        <taxon>Alphaproteobacteria</taxon>
        <taxon>Sphingomonadales</taxon>
        <taxon>Sphingomonadaceae</taxon>
        <taxon>Sphingobium</taxon>
    </lineage>
</organism>
<dbReference type="eggNOG" id="ENOG50317M1">
    <property type="taxonomic scope" value="Bacteria"/>
</dbReference>
<reference evidence="2 3" key="1">
    <citation type="submission" date="2014-02" db="EMBL/GenBank/DDBJ databases">
        <title>Whole genome sequence of Sphingobium chlorophenolicum NBRC 16172.</title>
        <authorList>
            <person name="Gan H.M."/>
            <person name="Gan H.Y."/>
            <person name="Chew T.H."/>
            <person name="Savka M.A."/>
        </authorList>
    </citation>
    <scope>NUCLEOTIDE SEQUENCE [LARGE SCALE GENOMIC DNA]</scope>
    <source>
        <strain evidence="2 3">NBRC 16172</strain>
    </source>
</reference>
<proteinExistence type="predicted"/>
<dbReference type="PATRIC" id="fig|46429.4.peg.129"/>
<dbReference type="Proteomes" id="UP000028411">
    <property type="component" value="Unassembled WGS sequence"/>
</dbReference>
<name>A0A081RJW6_SPHCR</name>
<evidence type="ECO:0008006" key="4">
    <source>
        <dbReference type="Google" id="ProtNLM"/>
    </source>
</evidence>
<accession>A0A081RJW6</accession>
<evidence type="ECO:0000313" key="3">
    <source>
        <dbReference type="Proteomes" id="UP000028411"/>
    </source>
</evidence>
<evidence type="ECO:0000313" key="2">
    <source>
        <dbReference type="EMBL" id="KEQ55489.1"/>
    </source>
</evidence>
<protein>
    <recommendedName>
        <fullName evidence="4">DUF5681 domain-containing protein</fullName>
    </recommendedName>
</protein>
<feature type="compositionally biased region" description="Pro residues" evidence="1">
    <location>
        <begin position="15"/>
        <end position="24"/>
    </location>
</feature>
<dbReference type="AlphaFoldDB" id="A0A081RJW6"/>
<gene>
    <name evidence="2" type="ORF">BV95_00127</name>
</gene>
<feature type="region of interest" description="Disordered" evidence="1">
    <location>
        <begin position="1"/>
        <end position="53"/>
    </location>
</feature>